<feature type="active site" evidence="5">
    <location>
        <position position="48"/>
    </location>
</feature>
<dbReference type="Pfam" id="PF00708">
    <property type="entry name" value="Acylphosphatase"/>
    <property type="match status" value="1"/>
</dbReference>
<reference evidence="9" key="1">
    <citation type="submission" date="2021-02" db="EMBL/GenBank/DDBJ databases">
        <title>Natrosporangium hydrolyticum gen. nov., sp. nov, a haloalkaliphilic actinobacterium from a soda solonchak soil.</title>
        <authorList>
            <person name="Sorokin D.Y."/>
            <person name="Khijniak T.V."/>
            <person name="Zakharycheva A.P."/>
            <person name="Boueva O.V."/>
            <person name="Ariskina E.V."/>
            <person name="Hahnke R.L."/>
            <person name="Bunk B."/>
            <person name="Sproer C."/>
            <person name="Schumann P."/>
            <person name="Evtushenko L.I."/>
            <person name="Kublanov I.V."/>
        </authorList>
    </citation>
    <scope>NUCLEOTIDE SEQUENCE</scope>
    <source>
        <strain evidence="9">DSM 106523</strain>
    </source>
</reference>
<dbReference type="InterPro" id="IPR020456">
    <property type="entry name" value="Acylphosphatase"/>
</dbReference>
<evidence type="ECO:0000259" key="8">
    <source>
        <dbReference type="PROSITE" id="PS51160"/>
    </source>
</evidence>
<evidence type="ECO:0000313" key="9">
    <source>
        <dbReference type="EMBL" id="QSB17073.1"/>
    </source>
</evidence>
<proteinExistence type="inferred from homology"/>
<dbReference type="GO" id="GO:0003998">
    <property type="term" value="F:acylphosphatase activity"/>
    <property type="evidence" value="ECO:0007669"/>
    <property type="project" value="UniProtKB-EC"/>
</dbReference>
<dbReference type="Gene3D" id="3.30.70.100">
    <property type="match status" value="1"/>
</dbReference>
<dbReference type="EMBL" id="CP070499">
    <property type="protein sequence ID" value="QSB17073.1"/>
    <property type="molecule type" value="Genomic_DNA"/>
</dbReference>
<accession>A0A895YP55</accession>
<evidence type="ECO:0000313" key="10">
    <source>
        <dbReference type="Proteomes" id="UP000662857"/>
    </source>
</evidence>
<evidence type="ECO:0000256" key="2">
    <source>
        <dbReference type="ARBA" id="ARBA00012150"/>
    </source>
</evidence>
<evidence type="ECO:0000256" key="4">
    <source>
        <dbReference type="ARBA" id="ARBA00047645"/>
    </source>
</evidence>
<gene>
    <name evidence="9" type="ORF">JQS43_02420</name>
</gene>
<comment type="similarity">
    <text evidence="1 7">Belongs to the acylphosphatase family.</text>
</comment>
<feature type="domain" description="Acylphosphatase-like" evidence="8">
    <location>
        <begin position="15"/>
        <end position="101"/>
    </location>
</feature>
<evidence type="ECO:0000256" key="7">
    <source>
        <dbReference type="RuleBase" id="RU004168"/>
    </source>
</evidence>
<dbReference type="InterPro" id="IPR017968">
    <property type="entry name" value="Acylphosphatase_CS"/>
</dbReference>
<dbReference type="InterPro" id="IPR036046">
    <property type="entry name" value="Acylphosphatase-like_dom_sf"/>
</dbReference>
<organism evidence="9 10">
    <name type="scientific">Natronosporangium hydrolyticum</name>
    <dbReference type="NCBI Taxonomy" id="2811111"/>
    <lineage>
        <taxon>Bacteria</taxon>
        <taxon>Bacillati</taxon>
        <taxon>Actinomycetota</taxon>
        <taxon>Actinomycetes</taxon>
        <taxon>Micromonosporales</taxon>
        <taxon>Micromonosporaceae</taxon>
        <taxon>Natronosporangium</taxon>
    </lineage>
</organism>
<sequence>MGWSQVDIDRVGDLTAHLAVSGHVQGVGFRRWFARAAGALGVTGWVRNEDSGDVTALLSGDPLRVTLLVRMATAGPSKADVMQVVARPTESSPTSSFEVLDG</sequence>
<dbReference type="PANTHER" id="PTHR47268:SF8">
    <property type="entry name" value="ACYLPHOSPHATASE"/>
    <property type="match status" value="1"/>
</dbReference>
<name>A0A895YP55_9ACTN</name>
<evidence type="ECO:0000256" key="6">
    <source>
        <dbReference type="RuleBase" id="RU000553"/>
    </source>
</evidence>
<dbReference type="PROSITE" id="PS00150">
    <property type="entry name" value="ACYLPHOSPHATASE_1"/>
    <property type="match status" value="1"/>
</dbReference>
<dbReference type="PROSITE" id="PS51160">
    <property type="entry name" value="ACYLPHOSPHATASE_3"/>
    <property type="match status" value="1"/>
</dbReference>
<dbReference type="PROSITE" id="PS00151">
    <property type="entry name" value="ACYLPHOSPHATASE_2"/>
    <property type="match status" value="1"/>
</dbReference>
<comment type="catalytic activity">
    <reaction evidence="4 5 6">
        <text>an acyl phosphate + H2O = a carboxylate + phosphate + H(+)</text>
        <dbReference type="Rhea" id="RHEA:14965"/>
        <dbReference type="ChEBI" id="CHEBI:15377"/>
        <dbReference type="ChEBI" id="CHEBI:15378"/>
        <dbReference type="ChEBI" id="CHEBI:29067"/>
        <dbReference type="ChEBI" id="CHEBI:43474"/>
        <dbReference type="ChEBI" id="CHEBI:59918"/>
        <dbReference type="EC" id="3.6.1.7"/>
    </reaction>
</comment>
<dbReference type="InterPro" id="IPR001792">
    <property type="entry name" value="Acylphosphatase-like_dom"/>
</dbReference>
<dbReference type="AlphaFoldDB" id="A0A895YP55"/>
<evidence type="ECO:0000256" key="5">
    <source>
        <dbReference type="PROSITE-ProRule" id="PRU00520"/>
    </source>
</evidence>
<keyword evidence="5 6" id="KW-0378">Hydrolase</keyword>
<dbReference type="KEGG" id="nhy:JQS43_02420"/>
<protein>
    <recommendedName>
        <fullName evidence="3 5">Acylphosphatase</fullName>
        <ecNumber evidence="2 5">3.6.1.7</ecNumber>
    </recommendedName>
</protein>
<keyword evidence="10" id="KW-1185">Reference proteome</keyword>
<feature type="active site" evidence="5">
    <location>
        <position position="30"/>
    </location>
</feature>
<evidence type="ECO:0000256" key="3">
    <source>
        <dbReference type="ARBA" id="ARBA00015991"/>
    </source>
</evidence>
<dbReference type="EC" id="3.6.1.7" evidence="2 5"/>
<dbReference type="PANTHER" id="PTHR47268">
    <property type="entry name" value="ACYLPHOSPHATASE"/>
    <property type="match status" value="1"/>
</dbReference>
<dbReference type="PRINTS" id="PR00112">
    <property type="entry name" value="ACYLPHPHTASE"/>
</dbReference>
<dbReference type="SUPFAM" id="SSF54975">
    <property type="entry name" value="Acylphosphatase/BLUF domain-like"/>
    <property type="match status" value="1"/>
</dbReference>
<dbReference type="Proteomes" id="UP000662857">
    <property type="component" value="Chromosome"/>
</dbReference>
<evidence type="ECO:0000256" key="1">
    <source>
        <dbReference type="ARBA" id="ARBA00005614"/>
    </source>
</evidence>